<dbReference type="eggNOG" id="COG2169">
    <property type="taxonomic scope" value="Bacteria"/>
</dbReference>
<dbReference type="AlphaFoldDB" id="M1WJT5"/>
<keyword evidence="4" id="KW-0804">Transcription</keyword>
<dbReference type="SUPFAM" id="SSF51182">
    <property type="entry name" value="RmlC-like cupins"/>
    <property type="match status" value="1"/>
</dbReference>
<name>M1WJT5_PSEP2</name>
<dbReference type="PROSITE" id="PS00041">
    <property type="entry name" value="HTH_ARAC_FAMILY_1"/>
    <property type="match status" value="1"/>
</dbReference>
<organism evidence="6 7">
    <name type="scientific">Pseudodesulfovibrio piezophilus (strain DSM 21447 / JCM 15486 / C1TLV30)</name>
    <name type="common">Desulfovibrio piezophilus</name>
    <dbReference type="NCBI Taxonomy" id="1322246"/>
    <lineage>
        <taxon>Bacteria</taxon>
        <taxon>Pseudomonadati</taxon>
        <taxon>Thermodesulfobacteriota</taxon>
        <taxon>Desulfovibrionia</taxon>
        <taxon>Desulfovibrionales</taxon>
        <taxon>Desulfovibrionaceae</taxon>
    </lineage>
</organism>
<dbReference type="InterPro" id="IPR009057">
    <property type="entry name" value="Homeodomain-like_sf"/>
</dbReference>
<keyword evidence="1" id="KW-0678">Repressor</keyword>
<evidence type="ECO:0000313" key="6">
    <source>
        <dbReference type="EMBL" id="CCH48456.1"/>
    </source>
</evidence>
<dbReference type="OrthoDB" id="9804543at2"/>
<keyword evidence="7" id="KW-1185">Reference proteome</keyword>
<dbReference type="InterPro" id="IPR018062">
    <property type="entry name" value="HTH_AraC-typ_CS"/>
</dbReference>
<dbReference type="FunFam" id="1.10.10.60:FF:000132">
    <property type="entry name" value="AraC family transcriptional regulator"/>
    <property type="match status" value="1"/>
</dbReference>
<reference evidence="7" key="2">
    <citation type="journal article" date="2013" name="Stand. Genomic Sci.">
        <title>Complete genome sequence of Desulfocapsa sulfexigens, a marine deltaproteobacterium specialized in disproportionating inorganic sulfur compounds.</title>
        <authorList>
            <person name="Finster K.W."/>
            <person name="Kjeldsen K.U."/>
            <person name="Kube M."/>
            <person name="Reinhardt R."/>
            <person name="Mussmann M."/>
            <person name="Amann R."/>
            <person name="Schreiber L."/>
        </authorList>
    </citation>
    <scope>NUCLEOTIDE SEQUENCE [LARGE SCALE GENOMIC DNA]</scope>
    <source>
        <strain evidence="7">DSM 10523 / SB164P1</strain>
    </source>
</reference>
<dbReference type="PANTHER" id="PTHR11019">
    <property type="entry name" value="HTH-TYPE TRANSCRIPTIONAL REGULATOR NIMR"/>
    <property type="match status" value="1"/>
</dbReference>
<evidence type="ECO:0000313" key="7">
    <source>
        <dbReference type="Proteomes" id="UP000011724"/>
    </source>
</evidence>
<evidence type="ECO:0000256" key="2">
    <source>
        <dbReference type="ARBA" id="ARBA00023015"/>
    </source>
</evidence>
<evidence type="ECO:0000259" key="5">
    <source>
        <dbReference type="PROSITE" id="PS01124"/>
    </source>
</evidence>
<reference evidence="6 7" key="1">
    <citation type="journal article" date="2013" name="PLoS ONE">
        <title>The first genomic and proteomic characterization of a deep-sea sulfate reducer: insights into the piezophilic lifestyle of Desulfovibrio piezophilus.</title>
        <authorList>
            <person name="Pradel N."/>
            <person name="Ji B."/>
            <person name="Gimenez G."/>
            <person name="Talla E."/>
            <person name="Lenoble P."/>
            <person name="Garel M."/>
            <person name="Tamburini C."/>
            <person name="Fourquet P."/>
            <person name="Lebrun R."/>
            <person name="Bertin P."/>
            <person name="Denis Y."/>
            <person name="Pophillat M."/>
            <person name="Barbe V."/>
            <person name="Ollivier B."/>
            <person name="Dolla A."/>
        </authorList>
    </citation>
    <scope>NUCLEOTIDE SEQUENCE [LARGE SCALE GENOMIC DNA]</scope>
    <source>
        <strain evidence="7">DSM 10523 / SB164P1</strain>
    </source>
</reference>
<dbReference type="Pfam" id="PF02311">
    <property type="entry name" value="AraC_binding"/>
    <property type="match status" value="1"/>
</dbReference>
<dbReference type="CDD" id="cd06124">
    <property type="entry name" value="cupin_NimR-like_N"/>
    <property type="match status" value="1"/>
</dbReference>
<gene>
    <name evidence="6" type="ordered locus">BN4_11219</name>
</gene>
<dbReference type="KEGG" id="dpi:BN4_11219"/>
<dbReference type="SUPFAM" id="SSF46689">
    <property type="entry name" value="Homeodomain-like"/>
    <property type="match status" value="1"/>
</dbReference>
<accession>M1WJT5</accession>
<evidence type="ECO:0000256" key="1">
    <source>
        <dbReference type="ARBA" id="ARBA00022491"/>
    </source>
</evidence>
<dbReference type="InterPro" id="IPR020449">
    <property type="entry name" value="Tscrpt_reg_AraC-type_HTH"/>
</dbReference>
<dbReference type="STRING" id="1322246.BN4_11219"/>
<dbReference type="SMART" id="SM00342">
    <property type="entry name" value="HTH_ARAC"/>
    <property type="match status" value="1"/>
</dbReference>
<dbReference type="Pfam" id="PF12833">
    <property type="entry name" value="HTH_18"/>
    <property type="match status" value="1"/>
</dbReference>
<dbReference type="EMBL" id="FO203427">
    <property type="protein sequence ID" value="CCH48456.1"/>
    <property type="molecule type" value="Genomic_DNA"/>
</dbReference>
<keyword evidence="3 6" id="KW-0238">DNA-binding</keyword>
<dbReference type="PROSITE" id="PS01124">
    <property type="entry name" value="HTH_ARAC_FAMILY_2"/>
    <property type="match status" value="1"/>
</dbReference>
<protein>
    <submittedName>
        <fullName evidence="6">AraC-type DNA-binding domain-containing protein</fullName>
    </submittedName>
</protein>
<dbReference type="HOGENOM" id="CLU_000445_87_4_7"/>
<dbReference type="Gene3D" id="1.10.10.60">
    <property type="entry name" value="Homeodomain-like"/>
    <property type="match status" value="1"/>
</dbReference>
<sequence length="255" mass="29093">MEPESDDIMETPRPLVALAAEYFSGEILDFHNHSRAQLLYASLGVMTVETHKGIWVVPPFRAVWVPPRLNHKVIVSNHISMRSLYFRPEFCSNTPEDCCVVSVSPLFKELILAASKMPRLYPLNGPEERLIAVLIDHIQQMDITPLNLPIPKDPRLKAIYGHLDENPGDKRTLEEWGREIGLTRRTLTRLFLSETAMTFGQWKQQIRILKSLTLLAEKEQVTTVAMEMGYDNPSAFIAVFKRALGKTPSKYFSDE</sequence>
<dbReference type="PANTHER" id="PTHR11019:SF199">
    <property type="entry name" value="HTH-TYPE TRANSCRIPTIONAL REGULATOR NIMR"/>
    <property type="match status" value="1"/>
</dbReference>
<dbReference type="InterPro" id="IPR011051">
    <property type="entry name" value="RmlC_Cupin_sf"/>
</dbReference>
<dbReference type="InterPro" id="IPR018060">
    <property type="entry name" value="HTH_AraC"/>
</dbReference>
<dbReference type="InterPro" id="IPR003313">
    <property type="entry name" value="AraC-bd"/>
</dbReference>
<evidence type="ECO:0000256" key="4">
    <source>
        <dbReference type="ARBA" id="ARBA00023163"/>
    </source>
</evidence>
<dbReference type="RefSeq" id="WP_015414504.1">
    <property type="nucleotide sequence ID" value="NC_020409.1"/>
</dbReference>
<dbReference type="GO" id="GO:0043565">
    <property type="term" value="F:sequence-specific DNA binding"/>
    <property type="evidence" value="ECO:0007669"/>
    <property type="project" value="InterPro"/>
</dbReference>
<keyword evidence="2" id="KW-0805">Transcription regulation</keyword>
<dbReference type="PRINTS" id="PR00032">
    <property type="entry name" value="HTHARAC"/>
</dbReference>
<evidence type="ECO:0000256" key="3">
    <source>
        <dbReference type="ARBA" id="ARBA00023125"/>
    </source>
</evidence>
<dbReference type="Proteomes" id="UP000011724">
    <property type="component" value="Chromosome"/>
</dbReference>
<dbReference type="BioCyc" id="DPIE1322246:BN4_RS06115-MONOMER"/>
<proteinExistence type="predicted"/>
<dbReference type="PATRIC" id="fig|879567.3.peg.1263"/>
<feature type="domain" description="HTH araC/xylS-type" evidence="5">
    <location>
        <begin position="157"/>
        <end position="254"/>
    </location>
</feature>
<dbReference type="GO" id="GO:0003700">
    <property type="term" value="F:DNA-binding transcription factor activity"/>
    <property type="evidence" value="ECO:0007669"/>
    <property type="project" value="InterPro"/>
</dbReference>